<keyword evidence="5 6" id="KW-0408">Iron</keyword>
<evidence type="ECO:0000256" key="3">
    <source>
        <dbReference type="ARBA" id="ARBA00022964"/>
    </source>
</evidence>
<dbReference type="CDD" id="cd10548">
    <property type="entry name" value="cupin_CDO"/>
    <property type="match status" value="1"/>
</dbReference>
<feature type="compositionally biased region" description="Polar residues" evidence="7">
    <location>
        <begin position="1"/>
        <end position="13"/>
    </location>
</feature>
<evidence type="ECO:0000313" key="9">
    <source>
        <dbReference type="Proteomes" id="UP000483004"/>
    </source>
</evidence>
<dbReference type="EMBL" id="WBMR01000016">
    <property type="protein sequence ID" value="KAB2386026.1"/>
    <property type="molecule type" value="Genomic_DNA"/>
</dbReference>
<dbReference type="InterPro" id="IPR010300">
    <property type="entry name" value="CDO_1"/>
</dbReference>
<feature type="binding site" evidence="6">
    <location>
        <position position="92"/>
    </location>
    <ligand>
        <name>Fe cation</name>
        <dbReference type="ChEBI" id="CHEBI:24875"/>
        <note>catalytic</note>
    </ligand>
</feature>
<protein>
    <submittedName>
        <fullName evidence="8">Cysteine dioxygenase</fullName>
    </submittedName>
</protein>
<dbReference type="AlphaFoldDB" id="A0A6L3W353"/>
<dbReference type="InterPro" id="IPR014710">
    <property type="entry name" value="RmlC-like_jellyroll"/>
</dbReference>
<evidence type="ECO:0000256" key="2">
    <source>
        <dbReference type="ARBA" id="ARBA00022723"/>
    </source>
</evidence>
<comment type="similarity">
    <text evidence="1">Belongs to the cysteine dioxygenase family.</text>
</comment>
<feature type="binding site" evidence="6">
    <location>
        <position position="131"/>
    </location>
    <ligand>
        <name>Fe cation</name>
        <dbReference type="ChEBI" id="CHEBI:24875"/>
        <note>catalytic</note>
    </ligand>
</feature>
<evidence type="ECO:0000256" key="6">
    <source>
        <dbReference type="PIRSR" id="PIRSR610300-51"/>
    </source>
</evidence>
<evidence type="ECO:0000256" key="1">
    <source>
        <dbReference type="ARBA" id="ARBA00006622"/>
    </source>
</evidence>
<dbReference type="Proteomes" id="UP000483004">
    <property type="component" value="Unassembled WGS sequence"/>
</dbReference>
<feature type="region of interest" description="Disordered" evidence="7">
    <location>
        <begin position="1"/>
        <end position="33"/>
    </location>
</feature>
<keyword evidence="9" id="KW-1185">Reference proteome</keyword>
<dbReference type="PANTHER" id="PTHR12918:SF1">
    <property type="entry name" value="CYSTEINE DIOXYGENASE TYPE 1"/>
    <property type="match status" value="1"/>
</dbReference>
<evidence type="ECO:0000256" key="4">
    <source>
        <dbReference type="ARBA" id="ARBA00023002"/>
    </source>
</evidence>
<evidence type="ECO:0000256" key="7">
    <source>
        <dbReference type="SAM" id="MobiDB-lite"/>
    </source>
</evidence>
<reference evidence="8 9" key="1">
    <citation type="submission" date="2019-09" db="EMBL/GenBank/DDBJ databases">
        <title>Actinomadura physcomitrii sp. nov., a novel actinomycete isolated from moss [Physcomitrium sphaericum (Ludw) Fuernr].</title>
        <authorList>
            <person name="Liu C."/>
            <person name="Zhuang X."/>
        </authorList>
    </citation>
    <scope>NUCLEOTIDE SEQUENCE [LARGE SCALE GENOMIC DNA]</scope>
    <source>
        <strain evidence="8 9">CYP1-1B</strain>
    </source>
</reference>
<accession>A0A6L3W353</accession>
<dbReference type="PANTHER" id="PTHR12918">
    <property type="entry name" value="CYSTEINE DIOXYGENASE"/>
    <property type="match status" value="1"/>
</dbReference>
<organism evidence="8 9">
    <name type="scientific">Actinomadura montaniterrae</name>
    <dbReference type="NCBI Taxonomy" id="1803903"/>
    <lineage>
        <taxon>Bacteria</taxon>
        <taxon>Bacillati</taxon>
        <taxon>Actinomycetota</taxon>
        <taxon>Actinomycetes</taxon>
        <taxon>Streptosporangiales</taxon>
        <taxon>Thermomonosporaceae</taxon>
        <taxon>Actinomadura</taxon>
    </lineage>
</organism>
<comment type="caution">
    <text evidence="8">The sequence shown here is derived from an EMBL/GenBank/DDBJ whole genome shotgun (WGS) entry which is preliminary data.</text>
</comment>
<dbReference type="InterPro" id="IPR011051">
    <property type="entry name" value="RmlC_Cupin_sf"/>
</dbReference>
<dbReference type="OrthoDB" id="4217976at2"/>
<keyword evidence="3 8" id="KW-0223">Dioxygenase</keyword>
<evidence type="ECO:0000313" key="8">
    <source>
        <dbReference type="EMBL" id="KAB2386026.1"/>
    </source>
</evidence>
<dbReference type="GO" id="GO:0008198">
    <property type="term" value="F:ferrous iron binding"/>
    <property type="evidence" value="ECO:0007669"/>
    <property type="project" value="TreeGrafter"/>
</dbReference>
<proteinExistence type="inferred from homology"/>
<sequence length="176" mass="19202">MTVTATESGTPENGTPGIGAPAPEEPRDAAAPFAPARLAERARALADHPEEWVHRVRLDPQGRWYERVHQDADHEIWLISWLPGQCTGFHDHGGSAGAFAVALGTLEEHRVRSHREVGAGQVRSFGPDYVHDVRNTSDAPAVSVHVYSPPLSTMRRYDLDAGGELVRLAAESADDW</sequence>
<dbReference type="GO" id="GO:0016702">
    <property type="term" value="F:oxidoreductase activity, acting on single donors with incorporation of molecular oxygen, incorporation of two atoms of oxygen"/>
    <property type="evidence" value="ECO:0007669"/>
    <property type="project" value="InterPro"/>
</dbReference>
<dbReference type="RefSeq" id="WP_151539478.1">
    <property type="nucleotide sequence ID" value="NZ_WBMR01000016.1"/>
</dbReference>
<feature type="binding site" evidence="6">
    <location>
        <position position="90"/>
    </location>
    <ligand>
        <name>Fe cation</name>
        <dbReference type="ChEBI" id="CHEBI:24875"/>
        <note>catalytic</note>
    </ligand>
</feature>
<dbReference type="Pfam" id="PF05995">
    <property type="entry name" value="CDO_I"/>
    <property type="match status" value="1"/>
</dbReference>
<gene>
    <name evidence="8" type="ORF">F9B16_08720</name>
</gene>
<evidence type="ECO:0000256" key="5">
    <source>
        <dbReference type="ARBA" id="ARBA00023004"/>
    </source>
</evidence>
<dbReference type="Gene3D" id="2.60.120.10">
    <property type="entry name" value="Jelly Rolls"/>
    <property type="match status" value="1"/>
</dbReference>
<keyword evidence="4" id="KW-0560">Oxidoreductase</keyword>
<dbReference type="SUPFAM" id="SSF51182">
    <property type="entry name" value="RmlC-like cupins"/>
    <property type="match status" value="1"/>
</dbReference>
<name>A0A6L3W353_9ACTN</name>
<keyword evidence="2 6" id="KW-0479">Metal-binding</keyword>